<dbReference type="InterPro" id="IPR002825">
    <property type="entry name" value="Pept_S49_ser-pept_pro"/>
</dbReference>
<keyword evidence="3" id="KW-1185">Reference proteome</keyword>
<evidence type="ECO:0000313" key="2">
    <source>
        <dbReference type="EMBL" id="MFC5861781.1"/>
    </source>
</evidence>
<comment type="caution">
    <text evidence="2">The sequence shown here is derived from an EMBL/GenBank/DDBJ whole genome shotgun (WGS) entry which is preliminary data.</text>
</comment>
<dbReference type="EMBL" id="JBHSPH010000002">
    <property type="protein sequence ID" value="MFC5861781.1"/>
    <property type="molecule type" value="Genomic_DNA"/>
</dbReference>
<dbReference type="PANTHER" id="PTHR35984">
    <property type="entry name" value="PERIPLASMIC SERINE PROTEASE"/>
    <property type="match status" value="1"/>
</dbReference>
<feature type="compositionally biased region" description="Polar residues" evidence="1">
    <location>
        <begin position="7"/>
        <end position="26"/>
    </location>
</feature>
<dbReference type="SUPFAM" id="SSF52096">
    <property type="entry name" value="ClpP/crotonase"/>
    <property type="match status" value="1"/>
</dbReference>
<gene>
    <name evidence="2" type="ORF">ACFPT7_05715</name>
</gene>
<sequence length="307" mass="33857">MGEGLNGQDQQEPTQPQGSVNGQSAPNYRKTPMYMAINAPRYQRQQLIRELEKQTGRTLLCYICGEKGEINRNDALGIVELLHNVQPGASIDLMLHTFGGDVDAAEKLINMLRAAVVPTASLRVIVTDAAKSAGTLMALGADEIVMSDTSELGTIDPQLELKDGKGNTIVHSVLSYLDAFDAIATELRNAPDDPVFKIQLESFDPTVLRTFDAVRTRAKTLAENLLKRVGLNYTAIAAALMDTKRFPSHSQMIGYETAKEIGLNVTYMPSEDATWQRYWELYCHLRLAVIGKEKLFESARASLPLDI</sequence>
<dbReference type="PANTHER" id="PTHR35984:SF1">
    <property type="entry name" value="PERIPLASMIC SERINE PROTEASE"/>
    <property type="match status" value="1"/>
</dbReference>
<protein>
    <recommendedName>
        <fullName evidence="4">Serine dehydrogenase proteinase</fullName>
    </recommendedName>
</protein>
<accession>A0ABW1ED32</accession>
<feature type="region of interest" description="Disordered" evidence="1">
    <location>
        <begin position="1"/>
        <end position="27"/>
    </location>
</feature>
<evidence type="ECO:0008006" key="4">
    <source>
        <dbReference type="Google" id="ProtNLM"/>
    </source>
</evidence>
<dbReference type="Proteomes" id="UP001596091">
    <property type="component" value="Unassembled WGS sequence"/>
</dbReference>
<proteinExistence type="predicted"/>
<dbReference type="Gene3D" id="3.90.226.10">
    <property type="entry name" value="2-enoyl-CoA Hydratase, Chain A, domain 1"/>
    <property type="match status" value="1"/>
</dbReference>
<dbReference type="InterPro" id="IPR029045">
    <property type="entry name" value="ClpP/crotonase-like_dom_sf"/>
</dbReference>
<reference evidence="3" key="1">
    <citation type="journal article" date="2019" name="Int. J. Syst. Evol. Microbiol.">
        <title>The Global Catalogue of Microorganisms (GCM) 10K type strain sequencing project: providing services to taxonomists for standard genome sequencing and annotation.</title>
        <authorList>
            <consortium name="The Broad Institute Genomics Platform"/>
            <consortium name="The Broad Institute Genome Sequencing Center for Infectious Disease"/>
            <person name="Wu L."/>
            <person name="Ma J."/>
        </authorList>
    </citation>
    <scope>NUCLEOTIDE SEQUENCE [LARGE SCALE GENOMIC DNA]</scope>
    <source>
        <strain evidence="3">JCM 4087</strain>
    </source>
</reference>
<dbReference type="Pfam" id="PF01972">
    <property type="entry name" value="SDH_protease"/>
    <property type="match status" value="1"/>
</dbReference>
<name>A0ABW1ED32_9BACT</name>
<organism evidence="2 3">
    <name type="scientific">Acidicapsa dinghuensis</name>
    <dbReference type="NCBI Taxonomy" id="2218256"/>
    <lineage>
        <taxon>Bacteria</taxon>
        <taxon>Pseudomonadati</taxon>
        <taxon>Acidobacteriota</taxon>
        <taxon>Terriglobia</taxon>
        <taxon>Terriglobales</taxon>
        <taxon>Acidobacteriaceae</taxon>
        <taxon>Acidicapsa</taxon>
    </lineage>
</organism>
<evidence type="ECO:0000313" key="3">
    <source>
        <dbReference type="Proteomes" id="UP001596091"/>
    </source>
</evidence>
<dbReference type="RefSeq" id="WP_263337406.1">
    <property type="nucleotide sequence ID" value="NZ_JAGSYH010000004.1"/>
</dbReference>
<evidence type="ECO:0000256" key="1">
    <source>
        <dbReference type="SAM" id="MobiDB-lite"/>
    </source>
</evidence>